<proteinExistence type="inferred from homology"/>
<name>A0ABN3XSP9_9ACTN</name>
<dbReference type="PROSITE" id="PS50125">
    <property type="entry name" value="GUANYLATE_CYCLASE_2"/>
    <property type="match status" value="1"/>
</dbReference>
<dbReference type="InterPro" id="IPR032026">
    <property type="entry name" value="Ad_Cy_reg"/>
</dbReference>
<evidence type="ECO:0000313" key="5">
    <source>
        <dbReference type="Proteomes" id="UP001499930"/>
    </source>
</evidence>
<dbReference type="InterPro" id="IPR050697">
    <property type="entry name" value="Adenylyl/Guanylyl_Cyclase_3/4"/>
</dbReference>
<dbReference type="CDD" id="cd07302">
    <property type="entry name" value="CHD"/>
    <property type="match status" value="1"/>
</dbReference>
<comment type="caution">
    <text evidence="4">The sequence shown here is derived from an EMBL/GenBank/DDBJ whole genome shotgun (WGS) entry which is preliminary data.</text>
</comment>
<dbReference type="Pfam" id="PF00211">
    <property type="entry name" value="Guanylate_cyc"/>
    <property type="match status" value="1"/>
</dbReference>
<protein>
    <submittedName>
        <fullName evidence="4">Adenylate/guanylate cyclase domain-containing protein</fullName>
    </submittedName>
</protein>
<dbReference type="PANTHER" id="PTHR43081:SF1">
    <property type="entry name" value="ADENYLATE CYCLASE, TERMINAL-DIFFERENTIATION SPECIFIC"/>
    <property type="match status" value="1"/>
</dbReference>
<dbReference type="InterPro" id="IPR029787">
    <property type="entry name" value="Nucleotide_cyclase"/>
</dbReference>
<feature type="region of interest" description="Disordered" evidence="2">
    <location>
        <begin position="1"/>
        <end position="62"/>
    </location>
</feature>
<dbReference type="Pfam" id="PF16701">
    <property type="entry name" value="Ad_Cy_reg"/>
    <property type="match status" value="1"/>
</dbReference>
<dbReference type="InterPro" id="IPR001054">
    <property type="entry name" value="A/G_cyclase"/>
</dbReference>
<dbReference type="RefSeq" id="WP_344889521.1">
    <property type="nucleotide sequence ID" value="NZ_BAAAWD010000006.1"/>
</dbReference>
<evidence type="ECO:0000259" key="3">
    <source>
        <dbReference type="PROSITE" id="PS50125"/>
    </source>
</evidence>
<reference evidence="4 5" key="1">
    <citation type="journal article" date="2019" name="Int. J. Syst. Evol. Microbiol.">
        <title>The Global Catalogue of Microorganisms (GCM) 10K type strain sequencing project: providing services to taxonomists for standard genome sequencing and annotation.</title>
        <authorList>
            <consortium name="The Broad Institute Genomics Platform"/>
            <consortium name="The Broad Institute Genome Sequencing Center for Infectious Disease"/>
            <person name="Wu L."/>
            <person name="Ma J."/>
        </authorList>
    </citation>
    <scope>NUCLEOTIDE SEQUENCE [LARGE SCALE GENOMIC DNA]</scope>
    <source>
        <strain evidence="4 5">JCM 3106</strain>
    </source>
</reference>
<feature type="compositionally biased region" description="Gly residues" evidence="2">
    <location>
        <begin position="20"/>
        <end position="31"/>
    </location>
</feature>
<evidence type="ECO:0000256" key="2">
    <source>
        <dbReference type="SAM" id="MobiDB-lite"/>
    </source>
</evidence>
<feature type="domain" description="Guanylate cyclase" evidence="3">
    <location>
        <begin position="229"/>
        <end position="336"/>
    </location>
</feature>
<evidence type="ECO:0000313" key="4">
    <source>
        <dbReference type="EMBL" id="GAA2993351.1"/>
    </source>
</evidence>
<dbReference type="SMART" id="SM00044">
    <property type="entry name" value="CYCc"/>
    <property type="match status" value="1"/>
</dbReference>
<dbReference type="SUPFAM" id="SSF55073">
    <property type="entry name" value="Nucleotide cyclase"/>
    <property type="match status" value="1"/>
</dbReference>
<organism evidence="4 5">
    <name type="scientific">Streptosporangium longisporum</name>
    <dbReference type="NCBI Taxonomy" id="46187"/>
    <lineage>
        <taxon>Bacteria</taxon>
        <taxon>Bacillati</taxon>
        <taxon>Actinomycetota</taxon>
        <taxon>Actinomycetes</taxon>
        <taxon>Streptosporangiales</taxon>
        <taxon>Streptosporangiaceae</taxon>
        <taxon>Streptosporangium</taxon>
    </lineage>
</organism>
<gene>
    <name evidence="4" type="ORF">GCM10017559_12040</name>
</gene>
<comment type="similarity">
    <text evidence="1">Belongs to the adenylyl cyclase class-3 family.</text>
</comment>
<sequence length="388" mass="41215">MGRDLPDRGEDPYRNPAGSPGEGPGSTGGRIGTDAEAAGTRETVPEATGPGGTDPAGRVPAGRPTAEQIEHLFVGTAPRYTRIEVAALAGVPQELTERIWRALGFATLPDDAVAFTDADVAVLLRVRAMMENGLMDDRTVIRMSRALGQTTARLAQWQAEIMIGAMLDPGERPADEDLAAVMDTSRRLLPDFEKVLVHVWRAQLAAAGTRLLTVADIDDRIAPARLTLTVGFADLVSFTRVSRELDERGLAELVEGFEARASDVVAEHGGRLIKTLGDEVLFSASDPRTAATIALDMVETVRRYGPDVRIGLAYGPVVPIMGDVFGTTVNLAARLTAIARPGTIVVDDGLAGALEGAPGVEVGRIPRRPARGLGVVQPYVLRRSPDSH</sequence>
<feature type="compositionally biased region" description="Basic and acidic residues" evidence="2">
    <location>
        <begin position="1"/>
        <end position="13"/>
    </location>
</feature>
<dbReference type="EMBL" id="BAAAWD010000006">
    <property type="protein sequence ID" value="GAA2993351.1"/>
    <property type="molecule type" value="Genomic_DNA"/>
</dbReference>
<dbReference type="Proteomes" id="UP001499930">
    <property type="component" value="Unassembled WGS sequence"/>
</dbReference>
<evidence type="ECO:0000256" key="1">
    <source>
        <dbReference type="ARBA" id="ARBA00005381"/>
    </source>
</evidence>
<dbReference type="Gene3D" id="3.30.70.1230">
    <property type="entry name" value="Nucleotide cyclase"/>
    <property type="match status" value="1"/>
</dbReference>
<accession>A0ABN3XSP9</accession>
<keyword evidence="5" id="KW-1185">Reference proteome</keyword>
<dbReference type="PANTHER" id="PTHR43081">
    <property type="entry name" value="ADENYLATE CYCLASE, TERMINAL-DIFFERENTIATION SPECIFIC-RELATED"/>
    <property type="match status" value="1"/>
</dbReference>